<dbReference type="Pfam" id="PF02037">
    <property type="entry name" value="SAP"/>
    <property type="match status" value="1"/>
</dbReference>
<dbReference type="CDD" id="cd12432">
    <property type="entry name" value="RRM_ACINU"/>
    <property type="match status" value="1"/>
</dbReference>
<evidence type="ECO:0000259" key="2">
    <source>
        <dbReference type="PROSITE" id="PS50800"/>
    </source>
</evidence>
<feature type="compositionally biased region" description="Polar residues" evidence="1">
    <location>
        <begin position="447"/>
        <end position="456"/>
    </location>
</feature>
<dbReference type="PANTHER" id="PTHR47031">
    <property type="entry name" value="SAP DNA-BINDING DOMAIN-CONTAINING PROTEIN"/>
    <property type="match status" value="1"/>
</dbReference>
<reference evidence="4" key="1">
    <citation type="submission" date="2025-08" db="UniProtKB">
        <authorList>
            <consortium name="RefSeq"/>
        </authorList>
    </citation>
    <scope>IDENTIFICATION</scope>
    <source>
        <tissue evidence="4">Leaves</tissue>
    </source>
</reference>
<gene>
    <name evidence="4" type="primary">LOC113698331</name>
</gene>
<feature type="compositionally biased region" description="Pro residues" evidence="1">
    <location>
        <begin position="616"/>
        <end position="631"/>
    </location>
</feature>
<proteinExistence type="predicted"/>
<keyword evidence="3" id="KW-1185">Reference proteome</keyword>
<feature type="domain" description="SAP" evidence="2">
    <location>
        <begin position="13"/>
        <end position="47"/>
    </location>
</feature>
<dbReference type="PANTHER" id="PTHR47031:SF3">
    <property type="entry name" value="SAP DOMAIN-CONTAINING PROTEIN"/>
    <property type="match status" value="1"/>
</dbReference>
<dbReference type="InterPro" id="IPR036361">
    <property type="entry name" value="SAP_dom_sf"/>
</dbReference>
<feature type="region of interest" description="Disordered" evidence="1">
    <location>
        <begin position="412"/>
        <end position="496"/>
    </location>
</feature>
<accession>A0ABM4V3P8</accession>
<dbReference type="GeneID" id="113698331"/>
<dbReference type="InterPro" id="IPR003034">
    <property type="entry name" value="SAP_dom"/>
</dbReference>
<dbReference type="RefSeq" id="XP_071914153.1">
    <property type="nucleotide sequence ID" value="XM_072058052.1"/>
</dbReference>
<name>A0ABM4V3P8_COFAR</name>
<feature type="region of interest" description="Disordered" evidence="1">
    <location>
        <begin position="152"/>
        <end position="175"/>
    </location>
</feature>
<dbReference type="SMART" id="SM00513">
    <property type="entry name" value="SAP"/>
    <property type="match status" value="1"/>
</dbReference>
<protein>
    <recommendedName>
        <fullName evidence="2">SAP domain-containing protein</fullName>
    </recommendedName>
</protein>
<feature type="compositionally biased region" description="Basic and acidic residues" evidence="1">
    <location>
        <begin position="632"/>
        <end position="643"/>
    </location>
</feature>
<dbReference type="Pfam" id="PF16294">
    <property type="entry name" value="RSB_motif"/>
    <property type="match status" value="1"/>
</dbReference>
<dbReference type="PROSITE" id="PS50800">
    <property type="entry name" value="SAP"/>
    <property type="match status" value="1"/>
</dbReference>
<sequence length="840" mass="93361">MSSPYPVLGSRPIDQWKVAELKEELKRRKLMTKGLKEDLIKRLDEAIRGEQGRSDLNNVNGHDSVVPSEMLTGHESTVAYVCDSAQNNIGIGNTMTQEINEDLQPQVTYEQERSNTPNSINHGVPVNEKVSGNMLNVDINEGQESIEEKLREEEEVDDSYSAGLEGKQTDQVTDKETSDFFTQNLEPVITLGEEDLQKTVTHNESHGLQAQLENDDSKPLHVDAKDNVYDTNNQVSEVKPVLGFQVKSDSISTETVSIIENNELKDNIIADDVKLEVDVKPEMVQPASSSVVHQGGKSHPLDVEEPHANKVSLKETGSSNVKNADVIPKNETGDLGFSEKPNVARSSGDYMEEDVRESKQMNSKTDSVEIRIEAGKVDGPTTKDEGLVDIVSEDAPAEKKVAIVEDKGVPAPPSVKRKFNDQQTVGNNDIAKRQRRWNSEGLKIPEPQSTDVSTTPKDIFQPALRRSFSRSDSTVGEEMPKERDVPPSPKPPTDSLRIDRFLRPFTLKAVQELLGKTGTVTNFWMDQIKTHCYVSYSSVEEAVETRNAVYNLQWPPNGGRLLVAEFVDPQEVRVRAEAPPQSPATPVSSGAGAPPVPQNVHPQPSPRPQLPKQQLPQPPLPPPPPLSNPPPSREHPASVKERLTLPPPPPPLPEKIDPPILTLDDLFRKTKATPRIYYLPLSDGQVAAKLQAQGKTGKQYAGLACRMFPLRWFWRSWFDDGFVFFQGVYWVEAELTLSFAMPQMEPGLLTRRAPFWACFAELENPFLDSLFVPELLQSYALGDERNVLSSYKSGLASSSWHAVEASNFICFLMTPTFVHSLIRLAVKDHDSICFLSFSPP</sequence>
<dbReference type="InterPro" id="IPR032552">
    <property type="entry name" value="RSB_motif"/>
</dbReference>
<feature type="region of interest" description="Disordered" evidence="1">
    <location>
        <begin position="316"/>
        <end position="366"/>
    </location>
</feature>
<feature type="region of interest" description="Disordered" evidence="1">
    <location>
        <begin position="575"/>
        <end position="657"/>
    </location>
</feature>
<evidence type="ECO:0000256" key="1">
    <source>
        <dbReference type="SAM" id="MobiDB-lite"/>
    </source>
</evidence>
<dbReference type="InterPro" id="IPR035979">
    <property type="entry name" value="RBD_domain_sf"/>
</dbReference>
<dbReference type="Proteomes" id="UP001652660">
    <property type="component" value="Chromosome 7c"/>
</dbReference>
<organism evidence="3 4">
    <name type="scientific">Coffea arabica</name>
    <name type="common">Arabian coffee</name>
    <dbReference type="NCBI Taxonomy" id="13443"/>
    <lineage>
        <taxon>Eukaryota</taxon>
        <taxon>Viridiplantae</taxon>
        <taxon>Streptophyta</taxon>
        <taxon>Embryophyta</taxon>
        <taxon>Tracheophyta</taxon>
        <taxon>Spermatophyta</taxon>
        <taxon>Magnoliopsida</taxon>
        <taxon>eudicotyledons</taxon>
        <taxon>Gunneridae</taxon>
        <taxon>Pentapetalae</taxon>
        <taxon>asterids</taxon>
        <taxon>lamiids</taxon>
        <taxon>Gentianales</taxon>
        <taxon>Rubiaceae</taxon>
        <taxon>Ixoroideae</taxon>
        <taxon>Gardenieae complex</taxon>
        <taxon>Bertiereae - Coffeeae clade</taxon>
        <taxon>Coffeeae</taxon>
        <taxon>Coffea</taxon>
    </lineage>
</organism>
<dbReference type="SUPFAM" id="SSF68906">
    <property type="entry name" value="SAP domain"/>
    <property type="match status" value="1"/>
</dbReference>
<dbReference type="InterPro" id="IPR034257">
    <property type="entry name" value="Acinus_RRM"/>
</dbReference>
<dbReference type="SUPFAM" id="SSF54928">
    <property type="entry name" value="RNA-binding domain, RBD"/>
    <property type="match status" value="1"/>
</dbReference>
<evidence type="ECO:0000313" key="4">
    <source>
        <dbReference type="RefSeq" id="XP_071914153.1"/>
    </source>
</evidence>
<dbReference type="Gene3D" id="1.10.720.30">
    <property type="entry name" value="SAP domain"/>
    <property type="match status" value="1"/>
</dbReference>
<evidence type="ECO:0000313" key="3">
    <source>
        <dbReference type="Proteomes" id="UP001652660"/>
    </source>
</evidence>